<organism evidence="2 3">
    <name type="scientific">Dacryopinax primogenitus (strain DJM 731)</name>
    <name type="common">Brown rot fungus</name>
    <dbReference type="NCBI Taxonomy" id="1858805"/>
    <lineage>
        <taxon>Eukaryota</taxon>
        <taxon>Fungi</taxon>
        <taxon>Dikarya</taxon>
        <taxon>Basidiomycota</taxon>
        <taxon>Agaricomycotina</taxon>
        <taxon>Dacrymycetes</taxon>
        <taxon>Dacrymycetales</taxon>
        <taxon>Dacrymycetaceae</taxon>
        <taxon>Dacryopinax</taxon>
    </lineage>
</organism>
<evidence type="ECO:0000313" key="2">
    <source>
        <dbReference type="EMBL" id="EJU06588.1"/>
    </source>
</evidence>
<gene>
    <name evidence="2" type="ORF">DACRYDRAFT_103533</name>
</gene>
<protein>
    <submittedName>
        <fullName evidence="2">Uncharacterized protein</fullName>
    </submittedName>
</protein>
<dbReference type="Proteomes" id="UP000030653">
    <property type="component" value="Unassembled WGS sequence"/>
</dbReference>
<accession>M5GH43</accession>
<proteinExistence type="predicted"/>
<dbReference type="OMA" id="ERRWWSS"/>
<dbReference type="STRING" id="1858805.M5GH43"/>
<dbReference type="EMBL" id="JH795855">
    <property type="protein sequence ID" value="EJU06588.1"/>
    <property type="molecule type" value="Genomic_DNA"/>
</dbReference>
<feature type="region of interest" description="Disordered" evidence="1">
    <location>
        <begin position="387"/>
        <end position="414"/>
    </location>
</feature>
<evidence type="ECO:0000313" key="3">
    <source>
        <dbReference type="Proteomes" id="UP000030653"/>
    </source>
</evidence>
<dbReference type="AlphaFoldDB" id="M5GH43"/>
<evidence type="ECO:0000256" key="1">
    <source>
        <dbReference type="SAM" id="MobiDB-lite"/>
    </source>
</evidence>
<reference evidence="2 3" key="1">
    <citation type="journal article" date="2012" name="Science">
        <title>The Paleozoic origin of enzymatic lignin decomposition reconstructed from 31 fungal genomes.</title>
        <authorList>
            <person name="Floudas D."/>
            <person name="Binder M."/>
            <person name="Riley R."/>
            <person name="Barry K."/>
            <person name="Blanchette R.A."/>
            <person name="Henrissat B."/>
            <person name="Martinez A.T."/>
            <person name="Otillar R."/>
            <person name="Spatafora J.W."/>
            <person name="Yadav J.S."/>
            <person name="Aerts A."/>
            <person name="Benoit I."/>
            <person name="Boyd A."/>
            <person name="Carlson A."/>
            <person name="Copeland A."/>
            <person name="Coutinho P.M."/>
            <person name="de Vries R.P."/>
            <person name="Ferreira P."/>
            <person name="Findley K."/>
            <person name="Foster B."/>
            <person name="Gaskell J."/>
            <person name="Glotzer D."/>
            <person name="Gorecki P."/>
            <person name="Heitman J."/>
            <person name="Hesse C."/>
            <person name="Hori C."/>
            <person name="Igarashi K."/>
            <person name="Jurgens J.A."/>
            <person name="Kallen N."/>
            <person name="Kersten P."/>
            <person name="Kohler A."/>
            <person name="Kuees U."/>
            <person name="Kumar T.K.A."/>
            <person name="Kuo A."/>
            <person name="LaButti K."/>
            <person name="Larrondo L.F."/>
            <person name="Lindquist E."/>
            <person name="Ling A."/>
            <person name="Lombard V."/>
            <person name="Lucas S."/>
            <person name="Lundell T."/>
            <person name="Martin R."/>
            <person name="McLaughlin D.J."/>
            <person name="Morgenstern I."/>
            <person name="Morin E."/>
            <person name="Murat C."/>
            <person name="Nagy L.G."/>
            <person name="Nolan M."/>
            <person name="Ohm R.A."/>
            <person name="Patyshakuliyeva A."/>
            <person name="Rokas A."/>
            <person name="Ruiz-Duenas F.J."/>
            <person name="Sabat G."/>
            <person name="Salamov A."/>
            <person name="Samejima M."/>
            <person name="Schmutz J."/>
            <person name="Slot J.C."/>
            <person name="St John F."/>
            <person name="Stenlid J."/>
            <person name="Sun H."/>
            <person name="Sun S."/>
            <person name="Syed K."/>
            <person name="Tsang A."/>
            <person name="Wiebenga A."/>
            <person name="Young D."/>
            <person name="Pisabarro A."/>
            <person name="Eastwood D.C."/>
            <person name="Martin F."/>
            <person name="Cullen D."/>
            <person name="Grigoriev I.V."/>
            <person name="Hibbett D.S."/>
        </authorList>
    </citation>
    <scope>NUCLEOTIDE SEQUENCE [LARGE SCALE GENOMIC DNA]</scope>
    <source>
        <strain evidence="2 3">DJM-731 SS1</strain>
    </source>
</reference>
<name>M5GH43_DACPD</name>
<dbReference type="OrthoDB" id="3363286at2759"/>
<dbReference type="GeneID" id="63682835"/>
<sequence length="414" mass="46461">MSGRRKLRIRERRAPLVPNFSAEGRKSSILLDEPNPILNPELFRITKGTHNAFDGIDLEKTGLPEEKTADLSALLQEDTFDQDPFLKMLSSPLRRETISSRYLPTDFMIRLRLARPASMENLLYWYPVSSSYDRATQDESVGGSWYIVCWKEAMDFFRLRHGKKPPMAVPESARAHRFLSEQVYETLQLAVLEELEELRKRIGNPSDTYRPLVRRLTRNELRALRNGEKVDLPDAAAVIMAAKVNPRNKALAQADESAPSTSHEPAVSIETQRPKLPVATMVYTSPDIGLPRRPVPICNSIILFPEVDKRQELLSLLGNILKIERNAKGRAGDAPSSGKQSDEGEKASHAYLINLDRSASRRASTVPLLIALWRMRLWHGQGWTVDGSGSLRPQQSDESALGEDKSGNGSNVTD</sequence>
<dbReference type="RefSeq" id="XP_040633482.1">
    <property type="nucleotide sequence ID" value="XM_040767773.1"/>
</dbReference>
<keyword evidence="3" id="KW-1185">Reference proteome</keyword>
<dbReference type="HOGENOM" id="CLU_048619_0_0_1"/>